<reference evidence="2" key="1">
    <citation type="submission" date="2019-06" db="EMBL/GenBank/DDBJ databases">
        <title>The complete genome of Emcibacter congregatus ZYLT.</title>
        <authorList>
            <person name="Zhao Z."/>
        </authorList>
    </citation>
    <scope>NUCLEOTIDE SEQUENCE [LARGE SCALE GENOMIC DNA]</scope>
    <source>
        <strain evidence="2">MCCC 1A06723</strain>
    </source>
</reference>
<dbReference type="RefSeq" id="WP_139939827.1">
    <property type="nucleotide sequence ID" value="NZ_JBHSYP010000003.1"/>
</dbReference>
<proteinExistence type="predicted"/>
<comment type="caution">
    <text evidence="1">The sequence shown here is derived from an EMBL/GenBank/DDBJ whole genome shotgun (WGS) entry which is preliminary data.</text>
</comment>
<evidence type="ECO:0000313" key="2">
    <source>
        <dbReference type="Proteomes" id="UP000319148"/>
    </source>
</evidence>
<dbReference type="Pfam" id="PF12616">
    <property type="entry name" value="DUF3775"/>
    <property type="match status" value="1"/>
</dbReference>
<name>A0A501PPB9_9PROT</name>
<protein>
    <submittedName>
        <fullName evidence="1">DUF3775 domain-containing protein</fullName>
    </submittedName>
</protein>
<accession>A0A501PPB9</accession>
<dbReference type="AlphaFoldDB" id="A0A501PPB9"/>
<dbReference type="EMBL" id="VFIY01000005">
    <property type="protein sequence ID" value="TPD61947.1"/>
    <property type="molecule type" value="Genomic_DNA"/>
</dbReference>
<dbReference type="OrthoDB" id="5641374at2"/>
<dbReference type="Proteomes" id="UP000319148">
    <property type="component" value="Unassembled WGS sequence"/>
</dbReference>
<gene>
    <name evidence="1" type="ORF">FIV46_07010</name>
</gene>
<keyword evidence="2" id="KW-1185">Reference proteome</keyword>
<sequence>MTALNIDTVNYIISLAREVQQQAPEIIEEELAESHDSEFLTSDDIAQIADEGKMEDHAQDSTYQAFVAAVERMNEEERNELVALMWVGRGTYGKDEWDLAVEAAAEASNDHTADYMMRTPLLPDHLEEGLAQMEDLLEEE</sequence>
<dbReference type="InterPro" id="IPR022254">
    <property type="entry name" value="DUF3775"/>
</dbReference>
<evidence type="ECO:0000313" key="1">
    <source>
        <dbReference type="EMBL" id="TPD61947.1"/>
    </source>
</evidence>
<organism evidence="1 2">
    <name type="scientific">Emcibacter nanhaiensis</name>
    <dbReference type="NCBI Taxonomy" id="1505037"/>
    <lineage>
        <taxon>Bacteria</taxon>
        <taxon>Pseudomonadati</taxon>
        <taxon>Pseudomonadota</taxon>
        <taxon>Alphaproteobacteria</taxon>
        <taxon>Emcibacterales</taxon>
        <taxon>Emcibacteraceae</taxon>
        <taxon>Emcibacter</taxon>
    </lineage>
</organism>